<evidence type="ECO:0000313" key="2">
    <source>
        <dbReference type="Proteomes" id="UP000676246"/>
    </source>
</evidence>
<organism evidence="1 2">
    <name type="scientific">Ideonella alba</name>
    <dbReference type="NCBI Taxonomy" id="2824118"/>
    <lineage>
        <taxon>Bacteria</taxon>
        <taxon>Pseudomonadati</taxon>
        <taxon>Pseudomonadota</taxon>
        <taxon>Betaproteobacteria</taxon>
        <taxon>Burkholderiales</taxon>
        <taxon>Sphaerotilaceae</taxon>
        <taxon>Ideonella</taxon>
    </lineage>
</organism>
<name>A0A940YA31_9BURK</name>
<dbReference type="CDD" id="cd00761">
    <property type="entry name" value="Glyco_tranf_GTA_type"/>
    <property type="match status" value="1"/>
</dbReference>
<reference evidence="1 2" key="1">
    <citation type="submission" date="2021-04" db="EMBL/GenBank/DDBJ databases">
        <title>The genome sequence of Ideonella sp. 3Y2.</title>
        <authorList>
            <person name="Liu Y."/>
        </authorList>
    </citation>
    <scope>NUCLEOTIDE SEQUENCE [LARGE SCALE GENOMIC DNA]</scope>
    <source>
        <strain evidence="1 2">3Y2</strain>
    </source>
</reference>
<dbReference type="Proteomes" id="UP000676246">
    <property type="component" value="Unassembled WGS sequence"/>
</dbReference>
<proteinExistence type="predicted"/>
<evidence type="ECO:0000313" key="1">
    <source>
        <dbReference type="EMBL" id="MBQ0929171.1"/>
    </source>
</evidence>
<dbReference type="SUPFAM" id="SSF53448">
    <property type="entry name" value="Nucleotide-diphospho-sugar transferases"/>
    <property type="match status" value="1"/>
</dbReference>
<comment type="caution">
    <text evidence="1">The sequence shown here is derived from an EMBL/GenBank/DDBJ whole genome shotgun (WGS) entry which is preliminary data.</text>
</comment>
<dbReference type="EMBL" id="JAGQDD010000001">
    <property type="protein sequence ID" value="MBQ0929171.1"/>
    <property type="molecule type" value="Genomic_DNA"/>
</dbReference>
<sequence>MAEQQVVGIDRVRQTWRDQGVDAAETLYLTRPMQEAPPTRWWMLGCELAAARADLPAVLLRWQSGWTQAAQQPALRQALVEWLFTAPWDAELAPLWQLVSEDTPGKPAWRKEQVQRGVALRRPTGARALMARVDQVDNTGNWWAHVLALWGGEGDEAFVATWMRHLDSRWLTAGDAHSNFIPDPGAFSRLEHWVQGGHAGVIAAWRERVPAGAWADWLEQAERVAHWRAGSGLWSAWLIWPDSVLDAWPKAIQRQALARLALQAEQAQVLRQPWLETMEQALSRHWPRQAAQRTTAQIELNWLLDNDVDGAHLLDWLEARAPLEELRSWWSARALRECLRHPGGLQRWFDWCERYGAPELAPGVEGHDALAALCLSGREAQAEALLAGWRDSLAASGSASDRAWLAVSQITLAIHQQQTTRAWQTLNDWWQTLGLAPLATGTTFSPQALLDAALATSWPAAQPWPLPMPVTAVLLWPGMGNPVPGAEDDARLTLRSLLMQDAPDLQILVVTDRPLTDADLPPGSRAVQEVRVDPDLEVSGRTDEAIDSVTTPWMIWATPGCVWHPQAVRARQHHLAQHPQAAASMALQLAITEGGDITVLERRSGLPAGQDGYMLRTDLARGLNPVTPGYPDGWAVIRERIERQLGSLGREVWHGPMGLQVVSTGPAAASSMHRGLRARHRRALLRLVGVPQTEDLVGVD</sequence>
<dbReference type="RefSeq" id="WP_210851421.1">
    <property type="nucleotide sequence ID" value="NZ_JAGQDD010000001.1"/>
</dbReference>
<keyword evidence="2" id="KW-1185">Reference proteome</keyword>
<gene>
    <name evidence="1" type="ORF">KAK03_01640</name>
</gene>
<accession>A0A940YA31</accession>
<dbReference type="InterPro" id="IPR029044">
    <property type="entry name" value="Nucleotide-diphossugar_trans"/>
</dbReference>
<protein>
    <submittedName>
        <fullName evidence="1">Glycosyltransferase family 2 protein</fullName>
    </submittedName>
</protein>
<dbReference type="AlphaFoldDB" id="A0A940YA31"/>